<proteinExistence type="inferred from homology"/>
<keyword evidence="4" id="KW-0479">Metal-binding</keyword>
<organism evidence="7 8">
    <name type="scientific">Turicibacter sanguinis</name>
    <dbReference type="NCBI Taxonomy" id="154288"/>
    <lineage>
        <taxon>Bacteria</taxon>
        <taxon>Bacillati</taxon>
        <taxon>Bacillota</taxon>
        <taxon>Erysipelotrichia</taxon>
        <taxon>Erysipelotrichales</taxon>
        <taxon>Turicibacteraceae</taxon>
        <taxon>Turicibacter</taxon>
    </lineage>
</organism>
<accession>A0A173S3D6</accession>
<evidence type="ECO:0000256" key="6">
    <source>
        <dbReference type="RuleBase" id="RU004466"/>
    </source>
</evidence>
<dbReference type="CDD" id="cd00685">
    <property type="entry name" value="Trans_IPPS_HT"/>
    <property type="match status" value="1"/>
</dbReference>
<evidence type="ECO:0000256" key="4">
    <source>
        <dbReference type="ARBA" id="ARBA00022723"/>
    </source>
</evidence>
<gene>
    <name evidence="7" type="ORF">GMA92_06790</name>
</gene>
<dbReference type="GO" id="GO:0008299">
    <property type="term" value="P:isoprenoid biosynthetic process"/>
    <property type="evidence" value="ECO:0007669"/>
    <property type="project" value="InterPro"/>
</dbReference>
<protein>
    <submittedName>
        <fullName evidence="7">Polyprenyl synthetase family protein</fullName>
    </submittedName>
</protein>
<comment type="similarity">
    <text evidence="2 6">Belongs to the FPP/GGPP synthase family.</text>
</comment>
<dbReference type="Gene3D" id="1.10.600.10">
    <property type="entry name" value="Farnesyl Diphosphate Synthase"/>
    <property type="match status" value="1"/>
</dbReference>
<dbReference type="Pfam" id="PF00348">
    <property type="entry name" value="polyprenyl_synt"/>
    <property type="match status" value="1"/>
</dbReference>
<dbReference type="Proteomes" id="UP000487649">
    <property type="component" value="Unassembled WGS sequence"/>
</dbReference>
<evidence type="ECO:0000256" key="5">
    <source>
        <dbReference type="ARBA" id="ARBA00022842"/>
    </source>
</evidence>
<dbReference type="GO" id="GO:0046872">
    <property type="term" value="F:metal ion binding"/>
    <property type="evidence" value="ECO:0007669"/>
    <property type="project" value="UniProtKB-KW"/>
</dbReference>
<evidence type="ECO:0000313" key="8">
    <source>
        <dbReference type="Proteomes" id="UP000487649"/>
    </source>
</evidence>
<dbReference type="SUPFAM" id="SSF48576">
    <property type="entry name" value="Terpenoid synthases"/>
    <property type="match status" value="1"/>
</dbReference>
<dbReference type="InterPro" id="IPR008949">
    <property type="entry name" value="Isoprenoid_synthase_dom_sf"/>
</dbReference>
<dbReference type="GeneID" id="60058115"/>
<comment type="cofactor">
    <cofactor evidence="1">
        <name>Mg(2+)</name>
        <dbReference type="ChEBI" id="CHEBI:18420"/>
    </cofactor>
</comment>
<keyword evidence="3 6" id="KW-0808">Transferase</keyword>
<dbReference type="EMBL" id="WMQE01000012">
    <property type="protein sequence ID" value="MTK21124.1"/>
    <property type="molecule type" value="Genomic_DNA"/>
</dbReference>
<dbReference type="OrthoDB" id="9805316at2"/>
<evidence type="ECO:0000256" key="1">
    <source>
        <dbReference type="ARBA" id="ARBA00001946"/>
    </source>
</evidence>
<evidence type="ECO:0000313" key="7">
    <source>
        <dbReference type="EMBL" id="MTK21124.1"/>
    </source>
</evidence>
<keyword evidence="5" id="KW-0460">Magnesium</keyword>
<name>A0A173S3D6_9FIRM</name>
<dbReference type="RefSeq" id="WP_006784931.1">
    <property type="nucleotide sequence ID" value="NZ_CABJBH010000014.1"/>
</dbReference>
<dbReference type="PANTHER" id="PTHR12001">
    <property type="entry name" value="GERANYLGERANYL PYROPHOSPHATE SYNTHASE"/>
    <property type="match status" value="1"/>
</dbReference>
<comment type="caution">
    <text evidence="7">The sequence shown here is derived from an EMBL/GenBank/DDBJ whole genome shotgun (WGS) entry which is preliminary data.</text>
</comment>
<dbReference type="AlphaFoldDB" id="A0A173S3D6"/>
<reference evidence="7 8" key="1">
    <citation type="journal article" date="2019" name="Nat. Med.">
        <title>A library of human gut bacterial isolates paired with longitudinal multiomics data enables mechanistic microbiome research.</title>
        <authorList>
            <person name="Poyet M."/>
            <person name="Groussin M."/>
            <person name="Gibbons S.M."/>
            <person name="Avila-Pacheco J."/>
            <person name="Jiang X."/>
            <person name="Kearney S.M."/>
            <person name="Perrotta A.R."/>
            <person name="Berdy B."/>
            <person name="Zhao S."/>
            <person name="Lieberman T.D."/>
            <person name="Swanson P.K."/>
            <person name="Smith M."/>
            <person name="Roesemann S."/>
            <person name="Alexander J.E."/>
            <person name="Rich S.A."/>
            <person name="Livny J."/>
            <person name="Vlamakis H."/>
            <person name="Clish C."/>
            <person name="Bullock K."/>
            <person name="Deik A."/>
            <person name="Scott J."/>
            <person name="Pierce K.A."/>
            <person name="Xavier R.J."/>
            <person name="Alm E.J."/>
        </authorList>
    </citation>
    <scope>NUCLEOTIDE SEQUENCE [LARGE SCALE GENOMIC DNA]</scope>
    <source>
        <strain evidence="7 8">BIOML-A198</strain>
    </source>
</reference>
<evidence type="ECO:0000256" key="2">
    <source>
        <dbReference type="ARBA" id="ARBA00006706"/>
    </source>
</evidence>
<dbReference type="SFLD" id="SFLDS00005">
    <property type="entry name" value="Isoprenoid_Synthase_Type_I"/>
    <property type="match status" value="1"/>
</dbReference>
<evidence type="ECO:0000256" key="3">
    <source>
        <dbReference type="ARBA" id="ARBA00022679"/>
    </source>
</evidence>
<dbReference type="PROSITE" id="PS00444">
    <property type="entry name" value="POLYPRENYL_SYNTHASE_2"/>
    <property type="match status" value="1"/>
</dbReference>
<dbReference type="InterPro" id="IPR033749">
    <property type="entry name" value="Polyprenyl_synt_CS"/>
</dbReference>
<dbReference type="GO" id="GO:0004659">
    <property type="term" value="F:prenyltransferase activity"/>
    <property type="evidence" value="ECO:0007669"/>
    <property type="project" value="InterPro"/>
</dbReference>
<dbReference type="PANTHER" id="PTHR12001:SF69">
    <property type="entry name" value="ALL TRANS-POLYPRENYL-DIPHOSPHATE SYNTHASE PDSS1"/>
    <property type="match status" value="1"/>
</dbReference>
<sequence>MSLLCKFGYDEQYFNDLLLKAVSSDSTLFSDPKMMNDLLQIIMNGGKRIRPLFVLLAADLKENVNKQEIYTAAVAIELMHVASLIHDDIIDESTTRHNVTTLHEQYSLTVGVHLGNFVLNKSLELFSEFKIPKLHQEIAVVMNNLCLGELNQQHNHFNFDLSFDDYINKSYQKTGALISLSLVVGGLVAGLDANIINQLSTIGSQIGIAYQLKDDILDFTSTSKKIGKPVGYDLRNGIITLPTIFALEDSLLKDDLLSLNVETEKSKFDLLCEQIKNSEHIQRANDICFKYINSSKNLINELPLQKNQFLNLINLIFN</sequence>
<dbReference type="InterPro" id="IPR000092">
    <property type="entry name" value="Polyprenyl_synt"/>
</dbReference>